<dbReference type="OrthoDB" id="6781668at2759"/>
<dbReference type="InterPro" id="IPR057566">
    <property type="entry name" value="TPR_TTI1_N"/>
</dbReference>
<accession>A3LRE4</accession>
<feature type="compositionally biased region" description="Basic and acidic residues" evidence="1">
    <location>
        <begin position="1"/>
        <end position="21"/>
    </location>
</feature>
<dbReference type="FunCoup" id="A3LRE4">
    <property type="interactions" value="627"/>
</dbReference>
<dbReference type="InParanoid" id="A3LRE4"/>
<dbReference type="Pfam" id="PF21547">
    <property type="entry name" value="TTI1"/>
    <property type="match status" value="1"/>
</dbReference>
<keyword evidence="5" id="KW-1185">Reference proteome</keyword>
<evidence type="ECO:0000259" key="3">
    <source>
        <dbReference type="Pfam" id="PF24181"/>
    </source>
</evidence>
<dbReference type="InterPro" id="IPR049362">
    <property type="entry name" value="TTI1_rpt"/>
</dbReference>
<dbReference type="AlphaFoldDB" id="A3LRE4"/>
<feature type="region of interest" description="Disordered" evidence="1">
    <location>
        <begin position="951"/>
        <end position="985"/>
    </location>
</feature>
<name>A3LRE4_PICST</name>
<dbReference type="PIRSF" id="PIRSF005250">
    <property type="entry name" value="UCP005250"/>
    <property type="match status" value="1"/>
</dbReference>
<dbReference type="EMBL" id="CP000497">
    <property type="protein sequence ID" value="ABN65722.2"/>
    <property type="molecule type" value="Genomic_DNA"/>
</dbReference>
<dbReference type="GeneID" id="4838136"/>
<dbReference type="OMA" id="SLYKPWG"/>
<dbReference type="eggNOG" id="KOG4524">
    <property type="taxonomic scope" value="Eukaryota"/>
</dbReference>
<evidence type="ECO:0000313" key="4">
    <source>
        <dbReference type="EMBL" id="ABN65722.2"/>
    </source>
</evidence>
<dbReference type="PANTHER" id="PTHR18460:SF3">
    <property type="entry name" value="TELO2-INTERACTING PROTEIN 1 HOMOLOG"/>
    <property type="match status" value="1"/>
</dbReference>
<sequence>MSVQSDRELQIGSKDPEDSTRRVSLPPASYDETTKTLSISLFQKIKPISIELSNIGLLDTPAFNSQFRRLAEVLESEHEVLDSHYKENTKSSQNLIPYHLSPNLADYIFFPLSNILKQPAIDDRITTSILKIIGFLVEHIWSYKFDEKFVDELLSIVLFLSGANSSPSSGSKPIEFRAAAVDCLAMILKSVPNDYFVETANVKRMSLLGNSISFFLDNITWATNPRSQEENNLLINNLDILVNTATFKMSSDQLAHVLPGMVSNLTNFFTQSKNLHYTVIVKVVEALKVIIIKVFNDKTLNVSYKDVRQIDNLEAVNELWSQETDEDVPTNRIKIEIPSKTGIRNTAWLQATSKQLKLSLIVFFKTLLVTSSNNKSKVQTKNLLAEAIYKFSDAIMENSFLSLFNEVVPLSLDMLATTISLVATNVEEENTSIANVVKQVGILISANRENCSLFFNQIKSKLDDLITNKLTSVILSVDDEKINSYLVCIKLHLSLLNNLSKSAYNVHEAVSSNKKNIMVLLSKSLKESYIQNSQQKDNTNDLLKMLSGSQTEEGFSNKLDNVELPPNIDSKKITKIRPDQNRENVSESYSSNLMLLSNKWSEDSVTRSEPQYYFSTLYSNTIEEKFAGLIQFIAALADDDENEQTGQLELVESLFDEESEKNTLDRGIALWVANNFFINQKSSRNKINMNDYIILENDSDEEDELEEMSYLLVSKSQDLINDTSFELANAGISGNSLKVNEMSYSIALDTIGILSSKLPLEEFRSNFLRDFLYSLLEALTFRSNTLIQSHAQTAVGFILKNYYNDSLESLILDNSDYLIDNISLRLTVPSNFVPTLPGILLIIIKVAGQSLLEMNQLNDVLSEMFVIIDSYHGYSIIVEGLFMVFEEVTKQVKERYLSQNSLQIELDPDLNTSSYKPWGLTSVKQVLKLLSDSAKLTEPFESYDSTKEYFKRKPDTPFSEQAADSDDDDDDEQEPDVAEEEKWPSPVPENTYFLVQRIFNYGFVVLSQKSTSMKLQVLKTLKQTYPILTTNYKLVLVILTKNWPILLTLISGSSSLSVFQDVHEGVLPESEALIVPALEFVIEIVKEDGDRENFLGNKFIESWEFLINHSPIFGRLRKRDSFSLNSKSKQISRIEQQLTTTRLNPKVNDLLVTYLITGLNCYERTVSDLVRLDIVRVCYRMGIPSDMKLSRDVRNTLWIVKNEDDN</sequence>
<dbReference type="GO" id="GO:0005737">
    <property type="term" value="C:cytoplasm"/>
    <property type="evidence" value="ECO:0007669"/>
    <property type="project" value="TreeGrafter"/>
</dbReference>
<feature type="domain" description="TTI1 N-terminal TPR" evidence="2">
    <location>
        <begin position="42"/>
        <end position="403"/>
    </location>
</feature>
<feature type="compositionally biased region" description="Acidic residues" evidence="1">
    <location>
        <begin position="963"/>
        <end position="979"/>
    </location>
</feature>
<dbReference type="HOGENOM" id="CLU_005544_0_0_1"/>
<organism evidence="4 5">
    <name type="scientific">Scheffersomyces stipitis (strain ATCC 58785 / CBS 6054 / NBRC 10063 / NRRL Y-11545)</name>
    <name type="common">Yeast</name>
    <name type="synonym">Pichia stipitis</name>
    <dbReference type="NCBI Taxonomy" id="322104"/>
    <lineage>
        <taxon>Eukaryota</taxon>
        <taxon>Fungi</taxon>
        <taxon>Dikarya</taxon>
        <taxon>Ascomycota</taxon>
        <taxon>Saccharomycotina</taxon>
        <taxon>Pichiomycetes</taxon>
        <taxon>Debaryomycetaceae</taxon>
        <taxon>Scheffersomyces</taxon>
    </lineage>
</organism>
<feature type="domain" description="TTI1 C-terminal TPR" evidence="3">
    <location>
        <begin position="933"/>
        <end position="1051"/>
    </location>
</feature>
<evidence type="ECO:0000259" key="2">
    <source>
        <dbReference type="Pfam" id="PF24173"/>
    </source>
</evidence>
<dbReference type="KEGG" id="pic:PICST_30659"/>
<gene>
    <name evidence="4" type="ORF">PICST_30659</name>
</gene>
<dbReference type="STRING" id="322104.A3LRE4"/>
<dbReference type="InterPro" id="IPR057567">
    <property type="entry name" value="TPR_TTI1_C"/>
</dbReference>
<feature type="region of interest" description="Disordered" evidence="1">
    <location>
        <begin position="1"/>
        <end position="28"/>
    </location>
</feature>
<evidence type="ECO:0008006" key="6">
    <source>
        <dbReference type="Google" id="ProtNLM"/>
    </source>
</evidence>
<dbReference type="Pfam" id="PF24173">
    <property type="entry name" value="TPR_TTI1_N"/>
    <property type="match status" value="1"/>
</dbReference>
<dbReference type="InterPro" id="IPR016441">
    <property type="entry name" value="Tti1"/>
</dbReference>
<evidence type="ECO:0000256" key="1">
    <source>
        <dbReference type="SAM" id="MobiDB-lite"/>
    </source>
</evidence>
<proteinExistence type="predicted"/>
<reference evidence="4 5" key="1">
    <citation type="journal article" date="2007" name="Nat. Biotechnol.">
        <title>Genome sequence of the lignocellulose-bioconverting and xylose-fermenting yeast Pichia stipitis.</title>
        <authorList>
            <person name="Jeffries T.W."/>
            <person name="Grigoriev I.V."/>
            <person name="Grimwood J."/>
            <person name="Laplaza J.M."/>
            <person name="Aerts A."/>
            <person name="Salamov A."/>
            <person name="Schmutz J."/>
            <person name="Lindquist E."/>
            <person name="Dehal P."/>
            <person name="Shapiro H."/>
            <person name="Jin Y.S."/>
            <person name="Passoth V."/>
            <person name="Richardson P.M."/>
        </authorList>
    </citation>
    <scope>NUCLEOTIDE SEQUENCE [LARGE SCALE GENOMIC DNA]</scope>
    <source>
        <strain evidence="5">ATCC 58785 / CBS 6054 / NBRC 10063 / NRRL Y-11545</strain>
    </source>
</reference>
<dbReference type="Pfam" id="PF24181">
    <property type="entry name" value="TPR_TTI1_C"/>
    <property type="match status" value="1"/>
</dbReference>
<dbReference type="RefSeq" id="XP_001383751.2">
    <property type="nucleotide sequence ID" value="XM_001383714.1"/>
</dbReference>
<dbReference type="PANTHER" id="PTHR18460">
    <property type="entry name" value="TEL2 INTERACTING PROTEIN 1 TTI1 FAMILY MEMBER"/>
    <property type="match status" value="1"/>
</dbReference>
<dbReference type="InterPro" id="IPR052587">
    <property type="entry name" value="TELO2-interacting_protein_1"/>
</dbReference>
<dbReference type="Proteomes" id="UP000002258">
    <property type="component" value="Chromosome 3"/>
</dbReference>
<evidence type="ECO:0000313" key="5">
    <source>
        <dbReference type="Proteomes" id="UP000002258"/>
    </source>
</evidence>
<protein>
    <recommendedName>
        <fullName evidence="6">TEL2-interacting protein 1</fullName>
    </recommendedName>
</protein>